<evidence type="ECO:0000256" key="6">
    <source>
        <dbReference type="ARBA" id="ARBA00022679"/>
    </source>
</evidence>
<reference evidence="19 20" key="2">
    <citation type="submission" date="2018-08" db="EMBL/GenBank/DDBJ databases">
        <title>A genome reference for cultivated species of the human gut microbiota.</title>
        <authorList>
            <person name="Zou Y."/>
            <person name="Xue W."/>
            <person name="Luo G."/>
        </authorList>
    </citation>
    <scope>NUCLEOTIDE SEQUENCE [LARGE SCALE GENOMIC DNA]</scope>
    <source>
        <strain evidence="16 19">AF45-14BH</strain>
        <strain evidence="15 20">AM48-23BH</strain>
    </source>
</reference>
<comment type="catalytic activity">
    <reaction evidence="1 10">
        <text>alpha-D-galactose 1-phosphate + UDP-alpha-D-glucose = alpha-D-glucose 1-phosphate + UDP-alpha-D-galactose</text>
        <dbReference type="Rhea" id="RHEA:13989"/>
        <dbReference type="ChEBI" id="CHEBI:58336"/>
        <dbReference type="ChEBI" id="CHEBI:58601"/>
        <dbReference type="ChEBI" id="CHEBI:58885"/>
        <dbReference type="ChEBI" id="CHEBI:66914"/>
        <dbReference type="EC" id="2.7.7.12"/>
    </reaction>
</comment>
<dbReference type="GO" id="GO:0008108">
    <property type="term" value="F:UDP-glucose:hexose-1-phosphate uridylyltransferase activity"/>
    <property type="evidence" value="ECO:0007669"/>
    <property type="project" value="UniProtKB-UniRule"/>
</dbReference>
<dbReference type="InterPro" id="IPR005850">
    <property type="entry name" value="GalP_Utransf_C"/>
</dbReference>
<dbReference type="RefSeq" id="WP_055183369.1">
    <property type="nucleotide sequence ID" value="NZ_BLYK01000120.1"/>
</dbReference>
<evidence type="ECO:0000313" key="19">
    <source>
        <dbReference type="Proteomes" id="UP000283497"/>
    </source>
</evidence>
<evidence type="ECO:0000256" key="8">
    <source>
        <dbReference type="ARBA" id="ARBA00023144"/>
    </source>
</evidence>
<dbReference type="GO" id="GO:0005737">
    <property type="term" value="C:cytoplasm"/>
    <property type="evidence" value="ECO:0007669"/>
    <property type="project" value="UniProtKB-SubCell"/>
</dbReference>
<evidence type="ECO:0000313" key="20">
    <source>
        <dbReference type="Proteomes" id="UP000286561"/>
    </source>
</evidence>
<keyword evidence="5 10" id="KW-0963">Cytoplasm</keyword>
<comment type="similarity">
    <text evidence="4 10">Belongs to the galactose-1-phosphate uridylyltransferase type 2 family.</text>
</comment>
<dbReference type="InterPro" id="IPR000766">
    <property type="entry name" value="GalP_uridyl_Trfase_II"/>
</dbReference>
<dbReference type="HAMAP" id="MF_00571">
    <property type="entry name" value="GalP_UDP_trans"/>
    <property type="match status" value="1"/>
</dbReference>
<feature type="domain" description="Galactose-1-phosphate uridyl transferase N-terminal" evidence="11">
    <location>
        <begin position="20"/>
        <end position="231"/>
    </location>
</feature>
<evidence type="ECO:0000313" key="17">
    <source>
        <dbReference type="Proteomes" id="UP000095390"/>
    </source>
</evidence>
<evidence type="ECO:0000313" key="15">
    <source>
        <dbReference type="EMBL" id="RGZ82790.1"/>
    </source>
</evidence>
<keyword evidence="9 10" id="KW-0119">Carbohydrate metabolism</keyword>
<evidence type="ECO:0000256" key="7">
    <source>
        <dbReference type="ARBA" id="ARBA00022695"/>
    </source>
</evidence>
<dbReference type="EC" id="2.7.7.12" evidence="10"/>
<feature type="domain" description="Galactose-1-phosphate uridyl transferase C-terminal" evidence="12">
    <location>
        <begin position="247"/>
        <end position="425"/>
    </location>
</feature>
<evidence type="ECO:0000256" key="1">
    <source>
        <dbReference type="ARBA" id="ARBA00001107"/>
    </source>
</evidence>
<gene>
    <name evidence="10 15" type="primary">galT</name>
    <name evidence="16" type="ORF">DW068_06195</name>
    <name evidence="15" type="ORF">DW972_07795</name>
    <name evidence="14" type="ORF">ERS852450_00773</name>
    <name evidence="13" type="ORF">ERS852578_02907</name>
</gene>
<evidence type="ECO:0000256" key="3">
    <source>
        <dbReference type="ARBA" id="ARBA00004947"/>
    </source>
</evidence>
<comment type="pathway">
    <text evidence="3 10">Carbohydrate metabolism; galactose metabolism.</text>
</comment>
<sequence>MGLTKNIKKLVHYGIGAKLIQPEDEIFMINQYLDLFGLDEYDNPDIFGEKMVLADILNELTDIAFEKGIIQSDDIVTRDLFDTKMMGIMTPRPGTVKKIFDAYYEKNPKYATDYFYELSQNSNYIRKDRIQKDMKWTVDSPYGVIDITINLSKPEKDPKAIAAAKNAKQSAYPKCQLCIENEGYAGRMNHPARQNHRIIPITIHGSRWGFQYSPYVYYNEHCIVLNGQHTPMKIDRDTFAKLFDFIRQFPHYFVGSNADLPIVGGSILTHDHFQGGHYTFAMERAEMEKEFKVPGYEDVTAGIVHWPLSVIRIRHKDPERLIDLADHILKKWRNYTDPDAFIFEQTNGEPHNTITPIARRRGEEYELDLTLRNNITTEERPLGVYHPRPEYHHIKKENIGLIEVMGLAVLPSRLKKEMESLADCLVSGKDVSSVGGLEKHADWVKDFLPKYAEITQENVWDILKEEIGEVFVKVLEDAGVYKCTEEGRKAFERFINTL</sequence>
<comment type="subcellular location">
    <subcellularLocation>
        <location evidence="2 10">Cytoplasm</location>
    </subcellularLocation>
</comment>
<dbReference type="Proteomes" id="UP000095679">
    <property type="component" value="Unassembled WGS sequence"/>
</dbReference>
<dbReference type="PROSITE" id="PS01163">
    <property type="entry name" value="GAL_P_UDP_TRANSF_II"/>
    <property type="match status" value="1"/>
</dbReference>
<dbReference type="UniPathway" id="UPA00214"/>
<dbReference type="PANTHER" id="PTHR39191:SF1">
    <property type="entry name" value="DUF4922 DOMAIN-CONTAINING PROTEIN"/>
    <property type="match status" value="1"/>
</dbReference>
<evidence type="ECO:0000256" key="4">
    <source>
        <dbReference type="ARBA" id="ARBA00008706"/>
    </source>
</evidence>
<evidence type="ECO:0000259" key="12">
    <source>
        <dbReference type="Pfam" id="PF02744"/>
    </source>
</evidence>
<organism evidence="13 17">
    <name type="scientific">Anaerobutyricum hallii</name>
    <dbReference type="NCBI Taxonomy" id="39488"/>
    <lineage>
        <taxon>Bacteria</taxon>
        <taxon>Bacillati</taxon>
        <taxon>Bacillota</taxon>
        <taxon>Clostridia</taxon>
        <taxon>Lachnospirales</taxon>
        <taxon>Lachnospiraceae</taxon>
        <taxon>Anaerobutyricum</taxon>
    </lineage>
</organism>
<dbReference type="GO" id="GO:0006012">
    <property type="term" value="P:galactose metabolic process"/>
    <property type="evidence" value="ECO:0007669"/>
    <property type="project" value="UniProtKB-UniRule"/>
</dbReference>
<evidence type="ECO:0000256" key="10">
    <source>
        <dbReference type="HAMAP-Rule" id="MF_00571"/>
    </source>
</evidence>
<evidence type="ECO:0000313" key="14">
    <source>
        <dbReference type="EMBL" id="CUN87256.1"/>
    </source>
</evidence>
<keyword evidence="8 10" id="KW-0299">Galactose metabolism</keyword>
<dbReference type="EMBL" id="QSEP01000040">
    <property type="protein sequence ID" value="RGZ82790.1"/>
    <property type="molecule type" value="Genomic_DNA"/>
</dbReference>
<keyword evidence="6 10" id="KW-0808">Transferase</keyword>
<dbReference type="PIRSF" id="PIRSF006005">
    <property type="entry name" value="GalT_BS"/>
    <property type="match status" value="1"/>
</dbReference>
<reference evidence="17 18" key="1">
    <citation type="submission" date="2015-09" db="EMBL/GenBank/DDBJ databases">
        <authorList>
            <consortium name="Pathogen Informatics"/>
        </authorList>
    </citation>
    <scope>NUCLEOTIDE SEQUENCE [LARGE SCALE GENOMIC DNA]</scope>
    <source>
        <strain evidence="14 18">2789STDY5834835</strain>
        <strain evidence="13 17">2789STDY5834966</strain>
    </source>
</reference>
<evidence type="ECO:0000313" key="16">
    <source>
        <dbReference type="EMBL" id="RHK39833.1"/>
    </source>
</evidence>
<proteinExistence type="inferred from homology"/>
<dbReference type="Proteomes" id="UP000283497">
    <property type="component" value="Unassembled WGS sequence"/>
</dbReference>
<dbReference type="Pfam" id="PF02744">
    <property type="entry name" value="GalP_UDP_tr_C"/>
    <property type="match status" value="1"/>
</dbReference>
<dbReference type="EMBL" id="CYYC01000062">
    <property type="protein sequence ID" value="CUN20929.1"/>
    <property type="molecule type" value="Genomic_DNA"/>
</dbReference>
<protein>
    <recommendedName>
        <fullName evidence="10">Galactose-1-phosphate uridylyltransferase</fullName>
        <shortName evidence="10">Gal-1-P uridylyltransferase</shortName>
        <ecNumber evidence="10">2.7.7.12</ecNumber>
    </recommendedName>
    <alternativeName>
        <fullName evidence="10">UDP-glucose--hexose-1-phosphate uridylyltransferase</fullName>
    </alternativeName>
</protein>
<accession>A0A173V0U1</accession>
<dbReference type="PANTHER" id="PTHR39191">
    <property type="entry name" value="GALACTOSE-1-PHOSPHATE URIDYLYLTRANSFERASE"/>
    <property type="match status" value="1"/>
</dbReference>
<dbReference type="Proteomes" id="UP000286561">
    <property type="component" value="Unassembled WGS sequence"/>
</dbReference>
<evidence type="ECO:0000256" key="2">
    <source>
        <dbReference type="ARBA" id="ARBA00004496"/>
    </source>
</evidence>
<name>A0A173V0U1_9FIRM</name>
<dbReference type="EMBL" id="QRNJ01000019">
    <property type="protein sequence ID" value="RHK39833.1"/>
    <property type="molecule type" value="Genomic_DNA"/>
</dbReference>
<dbReference type="OrthoDB" id="2293at2"/>
<dbReference type="AlphaFoldDB" id="A0A173V0U1"/>
<evidence type="ECO:0000313" key="13">
    <source>
        <dbReference type="EMBL" id="CUN20929.1"/>
    </source>
</evidence>
<dbReference type="InterPro" id="IPR005849">
    <property type="entry name" value="GalP_Utransf_N"/>
</dbReference>
<dbReference type="InterPro" id="IPR023425">
    <property type="entry name" value="GalP_uridyl_Trfase_II_CS"/>
</dbReference>
<keyword evidence="7 10" id="KW-0548">Nucleotidyltransferase</keyword>
<evidence type="ECO:0000256" key="9">
    <source>
        <dbReference type="ARBA" id="ARBA00023277"/>
    </source>
</evidence>
<dbReference type="EMBL" id="CYZL01000005">
    <property type="protein sequence ID" value="CUN87256.1"/>
    <property type="molecule type" value="Genomic_DNA"/>
</dbReference>
<evidence type="ECO:0000259" key="11">
    <source>
        <dbReference type="Pfam" id="PF01087"/>
    </source>
</evidence>
<dbReference type="Pfam" id="PF01087">
    <property type="entry name" value="GalP_UDP_transf"/>
    <property type="match status" value="1"/>
</dbReference>
<evidence type="ECO:0000313" key="18">
    <source>
        <dbReference type="Proteomes" id="UP000095679"/>
    </source>
</evidence>
<dbReference type="Proteomes" id="UP000095390">
    <property type="component" value="Unassembled WGS sequence"/>
</dbReference>
<dbReference type="NCBIfam" id="NF003629">
    <property type="entry name" value="PRK05270.1-2"/>
    <property type="match status" value="1"/>
</dbReference>
<dbReference type="NCBIfam" id="TIGR01239">
    <property type="entry name" value="galT_2"/>
    <property type="match status" value="1"/>
</dbReference>
<evidence type="ECO:0000256" key="5">
    <source>
        <dbReference type="ARBA" id="ARBA00022490"/>
    </source>
</evidence>